<dbReference type="InterPro" id="IPR027417">
    <property type="entry name" value="P-loop_NTPase"/>
</dbReference>
<dbReference type="SMART" id="SM00382">
    <property type="entry name" value="AAA"/>
    <property type="match status" value="1"/>
</dbReference>
<dbReference type="Pfam" id="PF00005">
    <property type="entry name" value="ABC_tran"/>
    <property type="match status" value="1"/>
</dbReference>
<dbReference type="PANTHER" id="PTHR43820:SF4">
    <property type="entry name" value="HIGH-AFFINITY BRANCHED-CHAIN AMINO ACID TRANSPORT ATP-BINDING PROTEIN LIVF"/>
    <property type="match status" value="1"/>
</dbReference>
<dbReference type="PROSITE" id="PS00211">
    <property type="entry name" value="ABC_TRANSPORTER_1"/>
    <property type="match status" value="1"/>
</dbReference>
<reference evidence="8 9" key="1">
    <citation type="submission" date="2016-09" db="EMBL/GenBank/DDBJ databases">
        <title>Complete genome sequence of Deltia acidovorans CM13 isolated from murine proximal colonic tissue.</title>
        <authorList>
            <person name="Saffarian A."/>
        </authorList>
    </citation>
    <scope>NUCLEOTIDE SEQUENCE [LARGE SCALE GENOMIC DNA]</scope>
    <source>
        <strain evidence="8 9">CM13</strain>
    </source>
</reference>
<evidence type="ECO:0000259" key="7">
    <source>
        <dbReference type="PROSITE" id="PS50893"/>
    </source>
</evidence>
<accession>A0ABM6ED83</accession>
<dbReference type="PANTHER" id="PTHR43820">
    <property type="entry name" value="HIGH-AFFINITY BRANCHED-CHAIN AMINO ACID TRANSPORT ATP-BINDING PROTEIN LIVF"/>
    <property type="match status" value="1"/>
</dbReference>
<dbReference type="Proteomes" id="UP000095607">
    <property type="component" value="Chromosome"/>
</dbReference>
<sequence length="241" mass="26320">MAALLEIRGLHAAYGSVRVLNGIDMDLAEGRVTALLGANGAGKTTTLRAICRHLVDTRGEVRLAGERIDRHSTERIARQGVGHVPDGRGTFAQLSAEENLRLGAQARPTRAARADVGSDMERMFGYFPRLRERRTQQAGTLSGGEQQMLAIARALMGRPRLLLLDEPSFGLAPLVVRDIFGILRRINAEQGTTVLLVEQNARLALELAHSAYLLETGRIVLHGPSEAMRRNDAVRQAYLGE</sequence>
<dbReference type="RefSeq" id="WP_046240650.1">
    <property type="nucleotide sequence ID" value="NZ_CBCSDN010000008.1"/>
</dbReference>
<proteinExistence type="inferred from homology"/>
<keyword evidence="4" id="KW-0547">Nucleotide-binding</keyword>
<dbReference type="InterPro" id="IPR052156">
    <property type="entry name" value="BCAA_Transport_ATP-bd_LivF"/>
</dbReference>
<keyword evidence="2" id="KW-0813">Transport</keyword>
<evidence type="ECO:0000256" key="1">
    <source>
        <dbReference type="ARBA" id="ARBA00005417"/>
    </source>
</evidence>
<dbReference type="SUPFAM" id="SSF52540">
    <property type="entry name" value="P-loop containing nucleoside triphosphate hydrolases"/>
    <property type="match status" value="1"/>
</dbReference>
<evidence type="ECO:0000313" key="8">
    <source>
        <dbReference type="EMBL" id="AOV05550.1"/>
    </source>
</evidence>
<keyword evidence="3" id="KW-1003">Cell membrane</keyword>
<dbReference type="InterPro" id="IPR003439">
    <property type="entry name" value="ABC_transporter-like_ATP-bd"/>
</dbReference>
<keyword evidence="5 8" id="KW-0067">ATP-binding</keyword>
<comment type="similarity">
    <text evidence="1">Belongs to the ABC transporter superfamily.</text>
</comment>
<dbReference type="EMBL" id="CP017420">
    <property type="protein sequence ID" value="AOV05550.1"/>
    <property type="molecule type" value="Genomic_DNA"/>
</dbReference>
<dbReference type="GO" id="GO:0005524">
    <property type="term" value="F:ATP binding"/>
    <property type="evidence" value="ECO:0007669"/>
    <property type="project" value="UniProtKB-KW"/>
</dbReference>
<feature type="domain" description="ABC transporter" evidence="7">
    <location>
        <begin position="5"/>
        <end position="241"/>
    </location>
</feature>
<name>A0ABM6ED83_9BURK</name>
<dbReference type="Gene3D" id="3.40.50.300">
    <property type="entry name" value="P-loop containing nucleotide triphosphate hydrolases"/>
    <property type="match status" value="1"/>
</dbReference>
<gene>
    <name evidence="8" type="ORF">BI380_31610</name>
</gene>
<dbReference type="PROSITE" id="PS50893">
    <property type="entry name" value="ABC_TRANSPORTER_2"/>
    <property type="match status" value="1"/>
</dbReference>
<dbReference type="InterPro" id="IPR017871">
    <property type="entry name" value="ABC_transporter-like_CS"/>
</dbReference>
<protein>
    <submittedName>
        <fullName evidence="8">ABC transporter ATP-binding protein</fullName>
    </submittedName>
</protein>
<keyword evidence="6" id="KW-0029">Amino-acid transport</keyword>
<organism evidence="8 9">
    <name type="scientific">Delftia tsuruhatensis</name>
    <dbReference type="NCBI Taxonomy" id="180282"/>
    <lineage>
        <taxon>Bacteria</taxon>
        <taxon>Pseudomonadati</taxon>
        <taxon>Pseudomonadota</taxon>
        <taxon>Betaproteobacteria</taxon>
        <taxon>Burkholderiales</taxon>
        <taxon>Comamonadaceae</taxon>
        <taxon>Delftia</taxon>
    </lineage>
</organism>
<evidence type="ECO:0000313" key="9">
    <source>
        <dbReference type="Proteomes" id="UP000095607"/>
    </source>
</evidence>
<dbReference type="CDD" id="cd03224">
    <property type="entry name" value="ABC_TM1139_LivF_branched"/>
    <property type="match status" value="1"/>
</dbReference>
<evidence type="ECO:0000256" key="3">
    <source>
        <dbReference type="ARBA" id="ARBA00022475"/>
    </source>
</evidence>
<dbReference type="InterPro" id="IPR003593">
    <property type="entry name" value="AAA+_ATPase"/>
</dbReference>
<evidence type="ECO:0000256" key="6">
    <source>
        <dbReference type="ARBA" id="ARBA00022970"/>
    </source>
</evidence>
<evidence type="ECO:0000256" key="2">
    <source>
        <dbReference type="ARBA" id="ARBA00022448"/>
    </source>
</evidence>
<keyword evidence="3" id="KW-0472">Membrane</keyword>
<keyword evidence="9" id="KW-1185">Reference proteome</keyword>
<evidence type="ECO:0000256" key="4">
    <source>
        <dbReference type="ARBA" id="ARBA00022741"/>
    </source>
</evidence>
<evidence type="ECO:0000256" key="5">
    <source>
        <dbReference type="ARBA" id="ARBA00022840"/>
    </source>
</evidence>